<evidence type="ECO:0000313" key="3">
    <source>
        <dbReference type="Proteomes" id="UP001219525"/>
    </source>
</evidence>
<comment type="caution">
    <text evidence="2">The sequence shown here is derived from an EMBL/GenBank/DDBJ whole genome shotgun (WGS) entry which is preliminary data.</text>
</comment>
<dbReference type="EMBL" id="JARJCW010000157">
    <property type="protein sequence ID" value="KAJ7190100.1"/>
    <property type="molecule type" value="Genomic_DNA"/>
</dbReference>
<dbReference type="InterPro" id="IPR012337">
    <property type="entry name" value="RNaseH-like_sf"/>
</dbReference>
<sequence length="815" mass="90585">MAPSTLSGRFHRGEKQNSTYYKNYCKACVKAHMLTAGAPLDEILTRGPAFLAACEAIGSIMGRKDSWIAHLIGGRDIVACIHASAEAKADALAQRDASKKRTAPDTLCVAGPPAKRQQPSLQLTQSTLTGFRRNDMPYGSDEAALLQRQALRVIVSGGLPLGVFEDPEMQIFVHMLRTTAAAIVPTGKVAGGRLLNAAAVDVEALTIKALKGKSGGISTDGWKCKKKESVNALCANVDFKSHLIELIEVTSLSKDGPSLCEQFAGMIDRVEEKYGFTIIYFTTDADGGSKKGRKLLGLKRPYLILPSCWAHQLTTAQSHLIFGDYLKVHEMAATIAEDATSLISWINNHGKVRKIFDESQKTISQDRLGRSVILAYLVANLTRWTTHFVAFARLFLLRSPLQLAVLQSRSAIIAAEVGAATSTEGQRLKEDAERFCALIEDGSFWNGLEAVLGDLEPICLATNINQKDSTRLDQVLLTIAGIFLRFADHPEPEVKQAMLLRLEKRWKDCDQIVFILALVLNPFEKLSCFGPNANLNQLKCLNFLILLYRRMSDRPDNLDTPMQRKVHETAVSKAFMQYISGHPDPIRVWEALSGSSHLRELSEFAITILNIVANQAGCERTFSRTKIEQGERRGRLGLEKIGKRSKVKAQIHSEHVQQGLYKPRKGRNNHKATKTLLAVPRYRDLLDDQNDEDSSERGRALVSSREGWRTELAKFIGDAQDAERAAAVLDAELEDDTGDNLPRIPNRLPAWKPLTLQVLFGNAKDDSRLRTRTRKPSERVMQEEERLMEEFADAMEDSIPDDGAIEIDSDEEFRK</sequence>
<dbReference type="PANTHER" id="PTHR32166">
    <property type="entry name" value="OSJNBA0013A04.12 PROTEIN"/>
    <property type="match status" value="1"/>
</dbReference>
<dbReference type="SUPFAM" id="SSF53098">
    <property type="entry name" value="Ribonuclease H-like"/>
    <property type="match status" value="1"/>
</dbReference>
<protein>
    <submittedName>
        <fullName evidence="2">Ribonuclease H-like domain-containing protein</fullName>
    </submittedName>
</protein>
<dbReference type="PANTHER" id="PTHR32166:SF123">
    <property type="entry name" value="BED-TYPE DOMAIN-CONTAINING PROTEIN"/>
    <property type="match status" value="1"/>
</dbReference>
<evidence type="ECO:0000256" key="1">
    <source>
        <dbReference type="SAM" id="MobiDB-lite"/>
    </source>
</evidence>
<accession>A0AAD6UPJ6</accession>
<dbReference type="Proteomes" id="UP001219525">
    <property type="component" value="Unassembled WGS sequence"/>
</dbReference>
<evidence type="ECO:0000313" key="2">
    <source>
        <dbReference type="EMBL" id="KAJ7190100.1"/>
    </source>
</evidence>
<proteinExistence type="predicted"/>
<gene>
    <name evidence="2" type="ORF">GGX14DRAFT_408291</name>
</gene>
<name>A0AAD6UPJ6_9AGAR</name>
<feature type="region of interest" description="Disordered" evidence="1">
    <location>
        <begin position="793"/>
        <end position="815"/>
    </location>
</feature>
<reference evidence="2" key="1">
    <citation type="submission" date="2023-03" db="EMBL/GenBank/DDBJ databases">
        <title>Massive genome expansion in bonnet fungi (Mycena s.s.) driven by repeated elements and novel gene families across ecological guilds.</title>
        <authorList>
            <consortium name="Lawrence Berkeley National Laboratory"/>
            <person name="Harder C.B."/>
            <person name="Miyauchi S."/>
            <person name="Viragh M."/>
            <person name="Kuo A."/>
            <person name="Thoen E."/>
            <person name="Andreopoulos B."/>
            <person name="Lu D."/>
            <person name="Skrede I."/>
            <person name="Drula E."/>
            <person name="Henrissat B."/>
            <person name="Morin E."/>
            <person name="Kohler A."/>
            <person name="Barry K."/>
            <person name="LaButti K."/>
            <person name="Morin E."/>
            <person name="Salamov A."/>
            <person name="Lipzen A."/>
            <person name="Mereny Z."/>
            <person name="Hegedus B."/>
            <person name="Baldrian P."/>
            <person name="Stursova M."/>
            <person name="Weitz H."/>
            <person name="Taylor A."/>
            <person name="Grigoriev I.V."/>
            <person name="Nagy L.G."/>
            <person name="Martin F."/>
            <person name="Kauserud H."/>
        </authorList>
    </citation>
    <scope>NUCLEOTIDE SEQUENCE</scope>
    <source>
        <strain evidence="2">9144</strain>
    </source>
</reference>
<organism evidence="2 3">
    <name type="scientific">Mycena pura</name>
    <dbReference type="NCBI Taxonomy" id="153505"/>
    <lineage>
        <taxon>Eukaryota</taxon>
        <taxon>Fungi</taxon>
        <taxon>Dikarya</taxon>
        <taxon>Basidiomycota</taxon>
        <taxon>Agaricomycotina</taxon>
        <taxon>Agaricomycetes</taxon>
        <taxon>Agaricomycetidae</taxon>
        <taxon>Agaricales</taxon>
        <taxon>Marasmiineae</taxon>
        <taxon>Mycenaceae</taxon>
        <taxon>Mycena</taxon>
    </lineage>
</organism>
<keyword evidence="3" id="KW-1185">Reference proteome</keyword>
<dbReference type="AlphaFoldDB" id="A0AAD6UPJ6"/>